<dbReference type="RefSeq" id="WP_346228655.1">
    <property type="nucleotide sequence ID" value="NZ_JBDJAW010000025.1"/>
</dbReference>
<evidence type="ECO:0000313" key="1">
    <source>
        <dbReference type="EMBL" id="MEN3538732.1"/>
    </source>
</evidence>
<dbReference type="Proteomes" id="UP001447516">
    <property type="component" value="Unassembled WGS sequence"/>
</dbReference>
<reference evidence="1 2" key="1">
    <citation type="submission" date="2024-05" db="EMBL/GenBank/DDBJ databases">
        <title>Microbispora sp.ZYX-F-249.</title>
        <authorList>
            <person name="Xie H."/>
        </authorList>
    </citation>
    <scope>NUCLEOTIDE SEQUENCE [LARGE SCALE GENOMIC DNA]</scope>
    <source>
        <strain evidence="1 2">ZYX-F-249</strain>
    </source>
</reference>
<organism evidence="1 2">
    <name type="scientific">Microbispora maris</name>
    <dbReference type="NCBI Taxonomy" id="3144104"/>
    <lineage>
        <taxon>Bacteria</taxon>
        <taxon>Bacillati</taxon>
        <taxon>Actinomycetota</taxon>
        <taxon>Actinomycetes</taxon>
        <taxon>Streptosporangiales</taxon>
        <taxon>Streptosporangiaceae</taxon>
        <taxon>Microbispora</taxon>
    </lineage>
</organism>
<dbReference type="Gene3D" id="3.30.460.40">
    <property type="match status" value="1"/>
</dbReference>
<gene>
    <name evidence="1" type="ORF">AAH991_26720</name>
</gene>
<dbReference type="InterPro" id="IPR019646">
    <property type="entry name" value="Aminoglyc_AdlTrfase"/>
</dbReference>
<dbReference type="Pfam" id="PF10706">
    <property type="entry name" value="Aminoglyc_resit"/>
    <property type="match status" value="1"/>
</dbReference>
<comment type="caution">
    <text evidence="1">The sequence shown here is derived from an EMBL/GenBank/DDBJ whole genome shotgun (WGS) entry which is preliminary data.</text>
</comment>
<dbReference type="EMBL" id="JBDJAW010000025">
    <property type="protein sequence ID" value="MEN3538732.1"/>
    <property type="molecule type" value="Genomic_DNA"/>
</dbReference>
<evidence type="ECO:0008006" key="3">
    <source>
        <dbReference type="Google" id="ProtNLM"/>
    </source>
</evidence>
<proteinExistence type="predicted"/>
<evidence type="ECO:0000313" key="2">
    <source>
        <dbReference type="Proteomes" id="UP001447516"/>
    </source>
</evidence>
<name>A0ABV0ATX3_9ACTN</name>
<accession>A0ABV0ATX3</accession>
<keyword evidence="2" id="KW-1185">Reference proteome</keyword>
<sequence length="173" mass="18921">MRGGEAVLSLGEMLRVLNALHTTGCDVWVGGGWGIDVLVGRVTREHHDLDLLHRAEQERLVVGELESLGYAERPGVVPGRPARFVMTDGHGHELDLHPLHIAEDGSAVQHLDDRGAALHYPAEAFVTGTIEGVRVRCLSVGQQVAFHQGYEPRDRDLHDMASLRAAFGVTTHF</sequence>
<protein>
    <recommendedName>
        <fullName evidence="3">Amino acid transporter</fullName>
    </recommendedName>
</protein>